<proteinExistence type="predicted"/>
<feature type="signal peptide" evidence="1">
    <location>
        <begin position="1"/>
        <end position="29"/>
    </location>
</feature>
<gene>
    <name evidence="2" type="ORF">H7C18_22480</name>
</gene>
<feature type="chain" id="PRO_5031513990" description="Amidase" evidence="1">
    <location>
        <begin position="30"/>
        <end position="295"/>
    </location>
</feature>
<keyword evidence="3" id="KW-1185">Reference proteome</keyword>
<evidence type="ECO:0000313" key="2">
    <source>
        <dbReference type="EMBL" id="MBB6733695.1"/>
    </source>
</evidence>
<organism evidence="2 3">
    <name type="scientific">Cohnella zeiphila</name>
    <dbReference type="NCBI Taxonomy" id="2761120"/>
    <lineage>
        <taxon>Bacteria</taxon>
        <taxon>Bacillati</taxon>
        <taxon>Bacillota</taxon>
        <taxon>Bacilli</taxon>
        <taxon>Bacillales</taxon>
        <taxon>Paenibacillaceae</taxon>
        <taxon>Cohnella</taxon>
    </lineage>
</organism>
<keyword evidence="1" id="KW-0732">Signal</keyword>
<reference evidence="2 3" key="1">
    <citation type="submission" date="2020-08" db="EMBL/GenBank/DDBJ databases">
        <title>Cohnella phylogeny.</title>
        <authorList>
            <person name="Dunlap C."/>
        </authorList>
    </citation>
    <scope>NUCLEOTIDE SEQUENCE [LARGE SCALE GENOMIC DNA]</scope>
    <source>
        <strain evidence="2 3">CBP 2801</strain>
    </source>
</reference>
<dbReference type="Proteomes" id="UP000564644">
    <property type="component" value="Unassembled WGS sequence"/>
</dbReference>
<name>A0A7X0SRN7_9BACL</name>
<evidence type="ECO:0008006" key="4">
    <source>
        <dbReference type="Google" id="ProtNLM"/>
    </source>
</evidence>
<evidence type="ECO:0000256" key="1">
    <source>
        <dbReference type="SAM" id="SignalP"/>
    </source>
</evidence>
<dbReference type="EMBL" id="JACJVO010000028">
    <property type="protein sequence ID" value="MBB6733695.1"/>
    <property type="molecule type" value="Genomic_DNA"/>
</dbReference>
<dbReference type="RefSeq" id="WP_185131348.1">
    <property type="nucleotide sequence ID" value="NZ_JACJVO010000028.1"/>
</dbReference>
<dbReference type="SUPFAM" id="SSF51445">
    <property type="entry name" value="(Trans)glycosidases"/>
    <property type="match status" value="1"/>
</dbReference>
<dbReference type="AlphaFoldDB" id="A0A7X0SRN7"/>
<dbReference type="InterPro" id="IPR017853">
    <property type="entry name" value="GH"/>
</dbReference>
<sequence>MHKSIMLLSVAAAGFAWTASSICPPSASAATNSAAYSRSTWLWETPLIRSNASDVLAFAKNKGLNEIYLQINRDLKPADYQTFIKAAGEAGIKVDALDGRPSWGFAKSRPNIEAWLNWVNDYQENAAPDEKFAGIHVDIEPYATSAWSAGSPGFVEQWQNNVRYIEGRAREMKLPVHADLPFWLNGYRTPDGTETLSRWMMRHYDAVTILAYRDTAGAIAETADKELEEAADLGIPAMIGLETLPSKEAAWITFNGRSLSYLNEQIGQAETLLKDRNAFSGFAIHEFRAWQAMKA</sequence>
<protein>
    <recommendedName>
        <fullName evidence="4">Amidase</fullName>
    </recommendedName>
</protein>
<accession>A0A7X0SRN7</accession>
<evidence type="ECO:0000313" key="3">
    <source>
        <dbReference type="Proteomes" id="UP000564644"/>
    </source>
</evidence>
<comment type="caution">
    <text evidence="2">The sequence shown here is derived from an EMBL/GenBank/DDBJ whole genome shotgun (WGS) entry which is preliminary data.</text>
</comment>